<sequence>MPTVRIKPDTLDEENRRFAQVPLAKPVFLNSVPKSGSHLLRNIIRMFVPVEQQYKAQFIQHAILDDHVEAFDSERPMLSWGHLLFSDASAIETSTANVILLVRDPYKWVLARTRFFLSDEYKGNVEHLKSGALKVEDLLNLMIFGIFRKTPSMAEIFNFNAISWMGTGAHFVRYEDIIANLRALDSAEAEQFFGDLLGKCGIALPPDWRERVRLGSDPSQSGTARENLTGMGIELPEELPDMQKRLVDYAAPGLRGMLGYS</sequence>
<evidence type="ECO:0000313" key="2">
    <source>
        <dbReference type="Proteomes" id="UP000263833"/>
    </source>
</evidence>
<dbReference type="RefSeq" id="WP_115549309.1">
    <property type="nucleotide sequence ID" value="NZ_QRGP01000001.1"/>
</dbReference>
<reference evidence="2" key="1">
    <citation type="submission" date="2018-08" db="EMBL/GenBank/DDBJ databases">
        <authorList>
            <person name="Kim S.-J."/>
            <person name="Jung G.-Y."/>
        </authorList>
    </citation>
    <scope>NUCLEOTIDE SEQUENCE [LARGE SCALE GENOMIC DNA]</scope>
    <source>
        <strain evidence="2">GY_G</strain>
    </source>
</reference>
<evidence type="ECO:0008006" key="3">
    <source>
        <dbReference type="Google" id="ProtNLM"/>
    </source>
</evidence>
<dbReference type="InterPro" id="IPR027417">
    <property type="entry name" value="P-loop_NTPase"/>
</dbReference>
<name>A0A371BJL1_9SPHN</name>
<keyword evidence="2" id="KW-1185">Reference proteome</keyword>
<dbReference type="OrthoDB" id="570215at2"/>
<accession>A0A371BJL1</accession>
<gene>
    <name evidence="1" type="ORF">DXH95_00690</name>
</gene>
<dbReference type="EMBL" id="QRGP01000001">
    <property type="protein sequence ID" value="RDV07764.1"/>
    <property type="molecule type" value="Genomic_DNA"/>
</dbReference>
<dbReference type="AlphaFoldDB" id="A0A371BJL1"/>
<protein>
    <recommendedName>
        <fullName evidence="3">Sulfotransferase domain-containing protein</fullName>
    </recommendedName>
</protein>
<dbReference type="SUPFAM" id="SSF52540">
    <property type="entry name" value="P-loop containing nucleoside triphosphate hydrolases"/>
    <property type="match status" value="1"/>
</dbReference>
<proteinExistence type="predicted"/>
<comment type="caution">
    <text evidence="1">The sequence shown here is derived from an EMBL/GenBank/DDBJ whole genome shotgun (WGS) entry which is preliminary data.</text>
</comment>
<evidence type="ECO:0000313" key="1">
    <source>
        <dbReference type="EMBL" id="RDV07764.1"/>
    </source>
</evidence>
<dbReference type="Gene3D" id="3.40.50.300">
    <property type="entry name" value="P-loop containing nucleotide triphosphate hydrolases"/>
    <property type="match status" value="1"/>
</dbReference>
<organism evidence="1 2">
    <name type="scientific">Sphingorhabdus pulchriflava</name>
    <dbReference type="NCBI Taxonomy" id="2292257"/>
    <lineage>
        <taxon>Bacteria</taxon>
        <taxon>Pseudomonadati</taxon>
        <taxon>Pseudomonadota</taxon>
        <taxon>Alphaproteobacteria</taxon>
        <taxon>Sphingomonadales</taxon>
        <taxon>Sphingomonadaceae</taxon>
        <taxon>Sphingorhabdus</taxon>
    </lineage>
</organism>
<dbReference type="Proteomes" id="UP000263833">
    <property type="component" value="Unassembled WGS sequence"/>
</dbReference>